<dbReference type="Proteomes" id="UP000649617">
    <property type="component" value="Unassembled WGS sequence"/>
</dbReference>
<keyword evidence="3" id="KW-1185">Reference proteome</keyword>
<organism evidence="2 3">
    <name type="scientific">Symbiodinium pilosum</name>
    <name type="common">Dinoflagellate</name>
    <dbReference type="NCBI Taxonomy" id="2952"/>
    <lineage>
        <taxon>Eukaryota</taxon>
        <taxon>Sar</taxon>
        <taxon>Alveolata</taxon>
        <taxon>Dinophyceae</taxon>
        <taxon>Suessiales</taxon>
        <taxon>Symbiodiniaceae</taxon>
        <taxon>Symbiodinium</taxon>
    </lineage>
</organism>
<gene>
    <name evidence="2" type="primary">TRANK1</name>
    <name evidence="2" type="ORF">SPIL2461_LOCUS19941</name>
</gene>
<dbReference type="AlphaFoldDB" id="A0A812X668"/>
<evidence type="ECO:0000313" key="3">
    <source>
        <dbReference type="Proteomes" id="UP000649617"/>
    </source>
</evidence>
<comment type="caution">
    <text evidence="2">The sequence shown here is derived from an EMBL/GenBank/DDBJ whole genome shotgun (WGS) entry which is preliminary data.</text>
</comment>
<evidence type="ECO:0000313" key="2">
    <source>
        <dbReference type="EMBL" id="CAE7706327.1"/>
    </source>
</evidence>
<sequence>MSERLSEPMARDQELRSPREPDDGDTRETRPVEPSESRMVVQIAARYVSAAYLQDQRMFADILDAKSSMEIERFHVRGWLLSGREVAEFELPATSTLTHLQAQFDSTLSCQCHLILSSSNGAQDLSAMPSSISLRSALAGSVQAWTQERAWHGAASEILAAQFRRTTWRGGSSLQALRIPRVWEMVMAMISIHERSEAQYAFRLTVERFLEHETFCSSAHQKSQHAGAHHMRCKAMYSDEVRQDGENSVRQLVKILQQPEPVDESLMQDITALAPAVLSLGLKATAPQLEQASHHFCNELIPKQNLPAELHWKAARLFESVGETGEAAQDLERSANTTFDFLALWRDAADLLGNEARAALVKLEMEARQRARRAGLCWVHTASESSVPGSGAVLNRSCMMAAERQFFNAGCVASADLCTAVIWSPREMFQMLGLVFDL</sequence>
<name>A0A812X668_SYMPI</name>
<accession>A0A812X668</accession>
<protein>
    <submittedName>
        <fullName evidence="2">TRANK1 protein</fullName>
    </submittedName>
</protein>
<reference evidence="2" key="1">
    <citation type="submission" date="2021-02" db="EMBL/GenBank/DDBJ databases">
        <authorList>
            <person name="Dougan E. K."/>
            <person name="Rhodes N."/>
            <person name="Thang M."/>
            <person name="Chan C."/>
        </authorList>
    </citation>
    <scope>NUCLEOTIDE SEQUENCE</scope>
</reference>
<dbReference type="EMBL" id="CAJNIZ010044970">
    <property type="protein sequence ID" value="CAE7706327.1"/>
    <property type="molecule type" value="Genomic_DNA"/>
</dbReference>
<feature type="region of interest" description="Disordered" evidence="1">
    <location>
        <begin position="1"/>
        <end position="36"/>
    </location>
</feature>
<evidence type="ECO:0000256" key="1">
    <source>
        <dbReference type="SAM" id="MobiDB-lite"/>
    </source>
</evidence>
<proteinExistence type="predicted"/>